<dbReference type="GO" id="GO:0033617">
    <property type="term" value="P:mitochondrial respiratory chain complex IV assembly"/>
    <property type="evidence" value="ECO:0007669"/>
    <property type="project" value="InterPro"/>
</dbReference>
<dbReference type="InterPro" id="IPR027917">
    <property type="entry name" value="MITRAC7/Phoenixin"/>
</dbReference>
<comment type="caution">
    <text evidence="2">The sequence shown here is derived from an EMBL/GenBank/DDBJ whole genome shotgun (WGS) entry which is preliminary data.</text>
</comment>
<keyword evidence="1" id="KW-0812">Transmembrane</keyword>
<keyword evidence="1" id="KW-1133">Transmembrane helix</keyword>
<dbReference type="AlphaFoldDB" id="A0A9P0M894"/>
<name>A0A9P0M894_ACAOB</name>
<dbReference type="OrthoDB" id="8755372at2759"/>
<dbReference type="PANTHER" id="PTHR34923:SF1">
    <property type="entry name" value="SMALL INTEGRAL MEMBRANE PROTEIN 20"/>
    <property type="match status" value="1"/>
</dbReference>
<keyword evidence="3" id="KW-1185">Reference proteome</keyword>
<proteinExistence type="predicted"/>
<gene>
    <name evidence="2" type="ORF">ACAOBT_LOCUS31937</name>
</gene>
<evidence type="ECO:0000256" key="1">
    <source>
        <dbReference type="SAM" id="Phobius"/>
    </source>
</evidence>
<feature type="transmembrane region" description="Helical" evidence="1">
    <location>
        <begin position="6"/>
        <end position="29"/>
    </location>
</feature>
<dbReference type="EMBL" id="CAKOFQ010008032">
    <property type="protein sequence ID" value="CAH2011074.1"/>
    <property type="molecule type" value="Genomic_DNA"/>
</dbReference>
<evidence type="ECO:0000313" key="2">
    <source>
        <dbReference type="EMBL" id="CAH2011074.1"/>
    </source>
</evidence>
<organism evidence="2 3">
    <name type="scientific">Acanthoscelides obtectus</name>
    <name type="common">Bean weevil</name>
    <name type="synonym">Bruchus obtectus</name>
    <dbReference type="NCBI Taxonomy" id="200917"/>
    <lineage>
        <taxon>Eukaryota</taxon>
        <taxon>Metazoa</taxon>
        <taxon>Ecdysozoa</taxon>
        <taxon>Arthropoda</taxon>
        <taxon>Hexapoda</taxon>
        <taxon>Insecta</taxon>
        <taxon>Pterygota</taxon>
        <taxon>Neoptera</taxon>
        <taxon>Endopterygota</taxon>
        <taxon>Coleoptera</taxon>
        <taxon>Polyphaga</taxon>
        <taxon>Cucujiformia</taxon>
        <taxon>Chrysomeloidea</taxon>
        <taxon>Chrysomelidae</taxon>
        <taxon>Bruchinae</taxon>
        <taxon>Bruchini</taxon>
        <taxon>Acanthoscelides</taxon>
    </lineage>
</organism>
<sequence length="60" mass="6834">MAVLKGWRYAALIGGLFGAIAITVYPIIIDPMLNPDKYKRVQEVAKAQMKQYDPHERRTS</sequence>
<accession>A0A9P0M894</accession>
<dbReference type="GO" id="GO:0005743">
    <property type="term" value="C:mitochondrial inner membrane"/>
    <property type="evidence" value="ECO:0007669"/>
    <property type="project" value="TreeGrafter"/>
</dbReference>
<reference evidence="2" key="1">
    <citation type="submission" date="2022-03" db="EMBL/GenBank/DDBJ databases">
        <authorList>
            <person name="Sayadi A."/>
        </authorList>
    </citation>
    <scope>NUCLEOTIDE SEQUENCE</scope>
</reference>
<dbReference type="Proteomes" id="UP001152888">
    <property type="component" value="Unassembled WGS sequence"/>
</dbReference>
<dbReference type="Pfam" id="PF15061">
    <property type="entry name" value="MITRAC7_Phoenixin"/>
    <property type="match status" value="1"/>
</dbReference>
<dbReference type="PANTHER" id="PTHR34923">
    <property type="entry name" value="SMALL INTEGRAL MEMBRANE PROTEIN 20"/>
    <property type="match status" value="1"/>
</dbReference>
<protein>
    <submittedName>
        <fullName evidence="2">Uncharacterized protein</fullName>
    </submittedName>
</protein>
<evidence type="ECO:0000313" key="3">
    <source>
        <dbReference type="Proteomes" id="UP001152888"/>
    </source>
</evidence>
<keyword evidence="1" id="KW-0472">Membrane</keyword>